<evidence type="ECO:0000259" key="2">
    <source>
        <dbReference type="Pfam" id="PF02129"/>
    </source>
</evidence>
<name>A0ABN6PKX7_9BURK</name>
<dbReference type="Gene3D" id="3.40.50.1820">
    <property type="entry name" value="alpha/beta hydrolase"/>
    <property type="match status" value="1"/>
</dbReference>
<proteinExistence type="predicted"/>
<dbReference type="InterPro" id="IPR000383">
    <property type="entry name" value="Xaa-Pro-like_dom"/>
</dbReference>
<evidence type="ECO:0000313" key="3">
    <source>
        <dbReference type="EMBL" id="BDI05855.1"/>
    </source>
</evidence>
<dbReference type="InterPro" id="IPR050261">
    <property type="entry name" value="FrsA_esterase"/>
</dbReference>
<organism evidence="3 4">
    <name type="scientific">Sphaerotilus microaerophilus</name>
    <dbReference type="NCBI Taxonomy" id="2914710"/>
    <lineage>
        <taxon>Bacteria</taxon>
        <taxon>Pseudomonadati</taxon>
        <taxon>Pseudomonadota</taxon>
        <taxon>Betaproteobacteria</taxon>
        <taxon>Burkholderiales</taxon>
        <taxon>Sphaerotilaceae</taxon>
        <taxon>Sphaerotilus</taxon>
    </lineage>
</organism>
<dbReference type="InterPro" id="IPR029058">
    <property type="entry name" value="AB_hydrolase_fold"/>
</dbReference>
<dbReference type="Proteomes" id="UP001057498">
    <property type="component" value="Chromosome"/>
</dbReference>
<protein>
    <recommendedName>
        <fullName evidence="2">Xaa-Pro dipeptidyl-peptidase-like domain-containing protein</fullName>
    </recommendedName>
</protein>
<keyword evidence="4" id="KW-1185">Reference proteome</keyword>
<reference evidence="3" key="1">
    <citation type="submission" date="2022-04" db="EMBL/GenBank/DDBJ databases">
        <title>Whole genome sequence of Sphaerotilus sp. FB-5.</title>
        <authorList>
            <person name="Takeda M."/>
            <person name="Narihara S."/>
            <person name="Akimoto M."/>
            <person name="Akimoto R."/>
            <person name="Nishiyashiki S."/>
            <person name="Murakami T."/>
        </authorList>
    </citation>
    <scope>NUCLEOTIDE SEQUENCE</scope>
    <source>
        <strain evidence="3">FB-5</strain>
    </source>
</reference>
<keyword evidence="1" id="KW-0378">Hydrolase</keyword>
<sequence length="379" mass="40327">MGLFVGAMLGLSGAGVAQEPAQPSQPAQAATLVENVMTVPAGGLSEPELEVTVFRPPGPGPFPVMVVNHGRAPGNARFQSRFRPMVVVRAFASRGWAVVLPMRQGFSRSGGVEISAGCNVASNGEQQARSVSRTLVWLEGQPWADTARNVVMGQSHGGLATLAYGMAPHPGTKLLVNFAGGLRQEGCVGWQHELIRAIGGYGEKSRLPSLWFYGDNDSYFQPFVFREAHERYVKAGGPAELVAYGHFGSDAHGMFGSQAGLPIWLPKVLAALSAQGLPTKVAYTAQDPADIAAPQGTGFAALADVERVPLRNERGRHGYRAFLSAELPRAFAVHPDKGSWASAWGGERPNARALANCEKSAGSPCQLYAVDLDVVWRDK</sequence>
<dbReference type="PANTHER" id="PTHR22946:SF9">
    <property type="entry name" value="POLYKETIDE TRANSFERASE AF380"/>
    <property type="match status" value="1"/>
</dbReference>
<dbReference type="PANTHER" id="PTHR22946">
    <property type="entry name" value="DIENELACTONE HYDROLASE DOMAIN-CONTAINING PROTEIN-RELATED"/>
    <property type="match status" value="1"/>
</dbReference>
<accession>A0ABN6PKX7</accession>
<dbReference type="SUPFAM" id="SSF53474">
    <property type="entry name" value="alpha/beta-Hydrolases"/>
    <property type="match status" value="1"/>
</dbReference>
<gene>
    <name evidence="3" type="ORF">CATMQ487_28250</name>
</gene>
<dbReference type="Pfam" id="PF02129">
    <property type="entry name" value="Peptidase_S15"/>
    <property type="match status" value="1"/>
</dbReference>
<feature type="domain" description="Xaa-Pro dipeptidyl-peptidase-like" evidence="2">
    <location>
        <begin position="48"/>
        <end position="181"/>
    </location>
</feature>
<evidence type="ECO:0000313" key="4">
    <source>
        <dbReference type="Proteomes" id="UP001057498"/>
    </source>
</evidence>
<evidence type="ECO:0000256" key="1">
    <source>
        <dbReference type="ARBA" id="ARBA00022801"/>
    </source>
</evidence>
<dbReference type="EMBL" id="AP025730">
    <property type="protein sequence ID" value="BDI05855.1"/>
    <property type="molecule type" value="Genomic_DNA"/>
</dbReference>